<protein>
    <submittedName>
        <fullName evidence="6">Sigma-70 family RNA polymerase sigma factor</fullName>
    </submittedName>
</protein>
<evidence type="ECO:0000259" key="5">
    <source>
        <dbReference type="Pfam" id="PF07638"/>
    </source>
</evidence>
<accession>A0ABW1RXQ3</accession>
<keyword evidence="1" id="KW-0805">Transcription regulation</keyword>
<feature type="domain" description="RNA polymerase sigma-70 ECF-like HTH" evidence="5">
    <location>
        <begin position="5"/>
        <end position="184"/>
    </location>
</feature>
<evidence type="ECO:0000256" key="4">
    <source>
        <dbReference type="ARBA" id="ARBA00023163"/>
    </source>
</evidence>
<dbReference type="SUPFAM" id="SSF88946">
    <property type="entry name" value="Sigma2 domain of RNA polymerase sigma factors"/>
    <property type="match status" value="1"/>
</dbReference>
<keyword evidence="7" id="KW-1185">Reference proteome</keyword>
<dbReference type="NCBIfam" id="TIGR02937">
    <property type="entry name" value="sigma70-ECF"/>
    <property type="match status" value="1"/>
</dbReference>
<dbReference type="InterPro" id="IPR014284">
    <property type="entry name" value="RNA_pol_sigma-70_dom"/>
</dbReference>
<evidence type="ECO:0000256" key="3">
    <source>
        <dbReference type="ARBA" id="ARBA00023125"/>
    </source>
</evidence>
<dbReference type="PANTHER" id="PTHR43133:SF8">
    <property type="entry name" value="RNA POLYMERASE SIGMA FACTOR HI_1459-RELATED"/>
    <property type="match status" value="1"/>
</dbReference>
<sequence length="185" mass="21034">MEEHQLIDLAAQGDNHSIGLLAEQYAPVMLKLQSDYFIKNYDHDDWSQEALITIHRAARRYDAAQLGTFGTFYRLLLSHRVIDLIRRSRAHKRHPERDLLSLDVETDDVLEALLVTHQQPDTTVHVREVVAAFPASCSEFEAQVFMELVAGSTPEHIAVKLAVEVAPVVNAIDRCRRKLRQQLAS</sequence>
<evidence type="ECO:0000256" key="2">
    <source>
        <dbReference type="ARBA" id="ARBA00023082"/>
    </source>
</evidence>
<dbReference type="RefSeq" id="WP_137627680.1">
    <property type="nucleotide sequence ID" value="NZ_BJDJ01000003.1"/>
</dbReference>
<gene>
    <name evidence="6" type="ORF">ACFP5Y_03570</name>
</gene>
<dbReference type="InterPro" id="IPR013325">
    <property type="entry name" value="RNA_pol_sigma_r2"/>
</dbReference>
<reference evidence="7" key="1">
    <citation type="journal article" date="2019" name="Int. J. Syst. Evol. Microbiol.">
        <title>The Global Catalogue of Microorganisms (GCM) 10K type strain sequencing project: providing services to taxonomists for standard genome sequencing and annotation.</title>
        <authorList>
            <consortium name="The Broad Institute Genomics Platform"/>
            <consortium name="The Broad Institute Genome Sequencing Center for Infectious Disease"/>
            <person name="Wu L."/>
            <person name="Ma J."/>
        </authorList>
    </citation>
    <scope>NUCLEOTIDE SEQUENCE [LARGE SCALE GENOMIC DNA]</scope>
    <source>
        <strain evidence="7">CCM 8933</strain>
    </source>
</reference>
<dbReference type="InterPro" id="IPR053812">
    <property type="entry name" value="HTH_Sigma70_ECF-like"/>
</dbReference>
<dbReference type="EMBL" id="JBHSSC010000009">
    <property type="protein sequence ID" value="MFC6180300.1"/>
    <property type="molecule type" value="Genomic_DNA"/>
</dbReference>
<keyword evidence="4" id="KW-0804">Transcription</keyword>
<keyword evidence="2" id="KW-0731">Sigma factor</keyword>
<organism evidence="6 7">
    <name type="scientific">Lactiplantibacillus daowaiensis</name>
    <dbReference type="NCBI Taxonomy" id="2559918"/>
    <lineage>
        <taxon>Bacteria</taxon>
        <taxon>Bacillati</taxon>
        <taxon>Bacillota</taxon>
        <taxon>Bacilli</taxon>
        <taxon>Lactobacillales</taxon>
        <taxon>Lactobacillaceae</taxon>
        <taxon>Lactiplantibacillus</taxon>
    </lineage>
</organism>
<dbReference type="Proteomes" id="UP001596282">
    <property type="component" value="Unassembled WGS sequence"/>
</dbReference>
<dbReference type="Gene3D" id="1.10.1740.10">
    <property type="match status" value="1"/>
</dbReference>
<name>A0ABW1RXQ3_9LACO</name>
<evidence type="ECO:0000256" key="1">
    <source>
        <dbReference type="ARBA" id="ARBA00023015"/>
    </source>
</evidence>
<keyword evidence="3" id="KW-0238">DNA-binding</keyword>
<comment type="caution">
    <text evidence="6">The sequence shown here is derived from an EMBL/GenBank/DDBJ whole genome shotgun (WGS) entry which is preliminary data.</text>
</comment>
<dbReference type="InterPro" id="IPR039425">
    <property type="entry name" value="RNA_pol_sigma-70-like"/>
</dbReference>
<proteinExistence type="predicted"/>
<evidence type="ECO:0000313" key="6">
    <source>
        <dbReference type="EMBL" id="MFC6180300.1"/>
    </source>
</evidence>
<evidence type="ECO:0000313" key="7">
    <source>
        <dbReference type="Proteomes" id="UP001596282"/>
    </source>
</evidence>
<dbReference type="Pfam" id="PF07638">
    <property type="entry name" value="Sigma70_ECF"/>
    <property type="match status" value="1"/>
</dbReference>
<dbReference type="PANTHER" id="PTHR43133">
    <property type="entry name" value="RNA POLYMERASE ECF-TYPE SIGMA FACTO"/>
    <property type="match status" value="1"/>
</dbReference>